<comment type="caution">
    <text evidence="1">The sequence shown here is derived from an EMBL/GenBank/DDBJ whole genome shotgun (WGS) entry which is preliminary data.</text>
</comment>
<keyword evidence="2" id="KW-1185">Reference proteome</keyword>
<organism evidence="1 2">
    <name type="scientific">Pseudonocardia nematodicida</name>
    <dbReference type="NCBI Taxonomy" id="1206997"/>
    <lineage>
        <taxon>Bacteria</taxon>
        <taxon>Bacillati</taxon>
        <taxon>Actinomycetota</taxon>
        <taxon>Actinomycetes</taxon>
        <taxon>Pseudonocardiales</taxon>
        <taxon>Pseudonocardiaceae</taxon>
        <taxon>Pseudonocardia</taxon>
    </lineage>
</organism>
<dbReference type="EMBL" id="JBEDNQ010000004">
    <property type="protein sequence ID" value="MEQ3550914.1"/>
    <property type="molecule type" value="Genomic_DNA"/>
</dbReference>
<dbReference type="InterPro" id="IPR036457">
    <property type="entry name" value="PPM-type-like_dom_sf"/>
</dbReference>
<dbReference type="Proteomes" id="UP001494902">
    <property type="component" value="Unassembled WGS sequence"/>
</dbReference>
<dbReference type="SUPFAM" id="SSF81606">
    <property type="entry name" value="PP2C-like"/>
    <property type="match status" value="1"/>
</dbReference>
<accession>A0ABV1K9M9</accession>
<protein>
    <recommendedName>
        <fullName evidence="3">Protein phosphatase 2C-like protein</fullName>
    </recommendedName>
</protein>
<name>A0ABV1K9M9_9PSEU</name>
<reference evidence="1 2" key="1">
    <citation type="submission" date="2024-03" db="EMBL/GenBank/DDBJ databases">
        <title>Draft genome sequence of Pseudonocardia nematodicida JCM 31783.</title>
        <authorList>
            <person name="Butdee W."/>
            <person name="Duangmal K."/>
        </authorList>
    </citation>
    <scope>NUCLEOTIDE SEQUENCE [LARGE SCALE GENOMIC DNA]</scope>
    <source>
        <strain evidence="1 2">JCM 31783</strain>
    </source>
</reference>
<sequence>MRAATAQLAGGERNADRVLVAEDAVVVLDGATAFEPVDLDPGEYAEAIGREIVRRLPGATITDAVAGAIEDTADAYDLRAGQSPSSTVTVLRVREEEADLYVLGDSPIHYGTGGWVNLLRDGRLDHLAPAERAAYVDALRAGRGYTALHRRILVQLQQEQQRHRNRPGGYWIAEANPDAAHHGVTRAVPREEISWAVLGTDGATDLLTDRADTAWPHIAAYDDAQLQDLLVRLHRWERDADPNGQRLPRAKRHDDKTLAAITVTYP</sequence>
<evidence type="ECO:0000313" key="1">
    <source>
        <dbReference type="EMBL" id="MEQ3550914.1"/>
    </source>
</evidence>
<evidence type="ECO:0008006" key="3">
    <source>
        <dbReference type="Google" id="ProtNLM"/>
    </source>
</evidence>
<gene>
    <name evidence="1" type="ORF">WIS52_10555</name>
</gene>
<dbReference type="Gene3D" id="3.60.40.10">
    <property type="entry name" value="PPM-type phosphatase domain"/>
    <property type="match status" value="1"/>
</dbReference>
<proteinExistence type="predicted"/>
<dbReference type="RefSeq" id="WP_349297996.1">
    <property type="nucleotide sequence ID" value="NZ_JBEDNQ010000004.1"/>
</dbReference>
<evidence type="ECO:0000313" key="2">
    <source>
        <dbReference type="Proteomes" id="UP001494902"/>
    </source>
</evidence>